<accession>A0A7R9LZC3</accession>
<gene>
    <name evidence="2" type="ORF">ONB1V03_LOCUS7921</name>
</gene>
<sequence length="532" mass="61824">MSVTFSINSVNAMASSSDQTHEWHVMSYNMETRGLRSHTKRRQLLDTRSDAKTHSKSQVTSESNECEVYRKDSFDRFGDDLCQHLLSYLALEDRFRTECVSKQWQRFVFTTHKDMIFDTSLRRRSYEVILAKCQHVTRIEFPDQWPYINHLILDSVIVNCNHLNALHMRSHTDISVQTMDTFLAKFAKQLIAFTYTNSIGLSRMIPTLANNIKFCHNLRELKLIFNPFVVPSMLCNDTNDVLFKRLRSIGFKFSTLPDVNSFDIFVEMYGKSLKSIDVEIVENCDEKSLITLMTGLSQMKALVELKVEFTVHKKSIRTIFMRQLAKIGVKCWRLKRLTMSSRNHLKAPAFQELIQILNKHFNGLTRLQIYGYFPQHCVLSNDCLNRCKRLTHLSINTHRDRHRYCSLDNSFLVNIAQTLPRLRCLRLTLLSLRDIPSQSLAELKNIETIRLETRWVSSEQSVRKLRELCPNTSITVEKVKRFHDFNDSTDEDSSDDEIDVVIIEDTSDESSDDSSDEGFLLDFGSSDTDTDD</sequence>
<organism evidence="2">
    <name type="scientific">Oppiella nova</name>
    <dbReference type="NCBI Taxonomy" id="334625"/>
    <lineage>
        <taxon>Eukaryota</taxon>
        <taxon>Metazoa</taxon>
        <taxon>Ecdysozoa</taxon>
        <taxon>Arthropoda</taxon>
        <taxon>Chelicerata</taxon>
        <taxon>Arachnida</taxon>
        <taxon>Acari</taxon>
        <taxon>Acariformes</taxon>
        <taxon>Sarcoptiformes</taxon>
        <taxon>Oribatida</taxon>
        <taxon>Brachypylina</taxon>
        <taxon>Oppioidea</taxon>
        <taxon>Oppiidae</taxon>
        <taxon>Oppiella</taxon>
    </lineage>
</organism>
<name>A0A7R9LZC3_9ACAR</name>
<dbReference type="SUPFAM" id="SSF81383">
    <property type="entry name" value="F-box domain"/>
    <property type="match status" value="1"/>
</dbReference>
<dbReference type="InterPro" id="IPR032675">
    <property type="entry name" value="LRR_dom_sf"/>
</dbReference>
<dbReference type="EMBL" id="CAJPVJ010004254">
    <property type="protein sequence ID" value="CAG2168431.1"/>
    <property type="molecule type" value="Genomic_DNA"/>
</dbReference>
<dbReference type="EMBL" id="OC919079">
    <property type="protein sequence ID" value="CAD7650656.1"/>
    <property type="molecule type" value="Genomic_DNA"/>
</dbReference>
<feature type="region of interest" description="Disordered" evidence="1">
    <location>
        <begin position="504"/>
        <end position="532"/>
    </location>
</feature>
<evidence type="ECO:0000256" key="1">
    <source>
        <dbReference type="SAM" id="MobiDB-lite"/>
    </source>
</evidence>
<evidence type="ECO:0008006" key="4">
    <source>
        <dbReference type="Google" id="ProtNLM"/>
    </source>
</evidence>
<dbReference type="SUPFAM" id="SSF52047">
    <property type="entry name" value="RNI-like"/>
    <property type="match status" value="1"/>
</dbReference>
<dbReference type="Gene3D" id="3.80.10.10">
    <property type="entry name" value="Ribonuclease Inhibitor"/>
    <property type="match status" value="2"/>
</dbReference>
<feature type="region of interest" description="Disordered" evidence="1">
    <location>
        <begin position="35"/>
        <end position="59"/>
    </location>
</feature>
<proteinExistence type="predicted"/>
<dbReference type="Proteomes" id="UP000728032">
    <property type="component" value="Unassembled WGS sequence"/>
</dbReference>
<dbReference type="OrthoDB" id="6478838at2759"/>
<protein>
    <recommendedName>
        <fullName evidence="4">F-box domain-containing protein</fullName>
    </recommendedName>
</protein>
<dbReference type="InterPro" id="IPR036047">
    <property type="entry name" value="F-box-like_dom_sf"/>
</dbReference>
<feature type="compositionally biased region" description="Acidic residues" evidence="1">
    <location>
        <begin position="505"/>
        <end position="516"/>
    </location>
</feature>
<evidence type="ECO:0000313" key="3">
    <source>
        <dbReference type="Proteomes" id="UP000728032"/>
    </source>
</evidence>
<keyword evidence="3" id="KW-1185">Reference proteome</keyword>
<dbReference type="AlphaFoldDB" id="A0A7R9LZC3"/>
<evidence type="ECO:0000313" key="2">
    <source>
        <dbReference type="EMBL" id="CAD7650656.1"/>
    </source>
</evidence>
<feature type="compositionally biased region" description="Basic and acidic residues" evidence="1">
    <location>
        <begin position="43"/>
        <end position="53"/>
    </location>
</feature>
<reference evidence="2" key="1">
    <citation type="submission" date="2020-11" db="EMBL/GenBank/DDBJ databases">
        <authorList>
            <person name="Tran Van P."/>
        </authorList>
    </citation>
    <scope>NUCLEOTIDE SEQUENCE</scope>
</reference>